<gene>
    <name evidence="1" type="ORF">IWA51_12255</name>
</gene>
<accession>A0A7T3RDA8</accession>
<sequence>MSELSVFVDESGDFGEYSSHSPYYIITMIFHNQDKNIQPLIEKLEYELSNAGFNDQCIHVGPIIRKEESFTYMNIEERKSIFNKMFAFIRSADIQYKCFMIEKLHIEDEVEATGKLSKQIANFIKTHYQDFLDFDTVKVYYDNGQVQVTKILSSVFNTLLDHVQFRKVSPSDYRLFQAADLICSFKLLEMKFSRKSFSKSEMLFFNNYREFKKNYLKILKVKEYK</sequence>
<dbReference type="KEGG" id="tper:IWA51_12255"/>
<protein>
    <submittedName>
        <fullName evidence="1">DUF3800 domain-containing protein</fullName>
    </submittedName>
</protein>
<dbReference type="AlphaFoldDB" id="A0A7T3RDA8"/>
<name>A0A7T3RDA8_9SPIR</name>
<evidence type="ECO:0000313" key="1">
    <source>
        <dbReference type="EMBL" id="QQA01004.1"/>
    </source>
</evidence>
<dbReference type="Pfam" id="PF12686">
    <property type="entry name" value="DUF3800"/>
    <property type="match status" value="1"/>
</dbReference>
<keyword evidence="2" id="KW-1185">Reference proteome</keyword>
<evidence type="ECO:0000313" key="2">
    <source>
        <dbReference type="Proteomes" id="UP000595224"/>
    </source>
</evidence>
<reference evidence="1 2" key="1">
    <citation type="submission" date="2020-11" db="EMBL/GenBank/DDBJ databases">
        <title>Treponema Peruensis nv. sp., first commensal Treponema isolated from human feces.</title>
        <authorList>
            <person name="Belkhou C."/>
            <person name="Raes J."/>
        </authorList>
    </citation>
    <scope>NUCLEOTIDE SEQUENCE [LARGE SCALE GENOMIC DNA]</scope>
    <source>
        <strain evidence="1 2">RCC2812</strain>
    </source>
</reference>
<organism evidence="1 2">
    <name type="scientific">Treponema peruense</name>
    <dbReference type="NCBI Taxonomy" id="2787628"/>
    <lineage>
        <taxon>Bacteria</taxon>
        <taxon>Pseudomonadati</taxon>
        <taxon>Spirochaetota</taxon>
        <taxon>Spirochaetia</taxon>
        <taxon>Spirochaetales</taxon>
        <taxon>Treponemataceae</taxon>
        <taxon>Treponema</taxon>
    </lineage>
</organism>
<dbReference type="Proteomes" id="UP000595224">
    <property type="component" value="Chromosome"/>
</dbReference>
<proteinExistence type="predicted"/>
<dbReference type="InterPro" id="IPR024524">
    <property type="entry name" value="DUF3800"/>
</dbReference>
<dbReference type="EMBL" id="CP064936">
    <property type="protein sequence ID" value="QQA01004.1"/>
    <property type="molecule type" value="Genomic_DNA"/>
</dbReference>
<dbReference type="RefSeq" id="WP_198442613.1">
    <property type="nucleotide sequence ID" value="NZ_CBCSHE010000007.1"/>
</dbReference>